<dbReference type="InterPro" id="IPR037481">
    <property type="entry name" value="LacX"/>
</dbReference>
<sequence length="289" mass="30923">MSDVTRISNPHLTVDISSLGSEMQALTAADGRSFLWNGDAAFWNGRSPVLFPMVGKAPENRISVEGKTCEMGQHGFARRSEFTLASSSGTTCRYELAASDATRAVYPFEFLLAVEHSLDGRTLTVAAEVENRDQRPMPFGLGFHPAFVWPIPGGTGKAHTITLDNGAEPALTRLEGGLVKPEKLPSPFTAGSLTLDHAMFEADAMIFPEGAGEGLTYAAEGGPALKFSFDNLPNLALWQKPGAPFICIEPWHGTAAELGGSDDIAKRPYGVVLQPGEKARFAFTVELPA</sequence>
<keyword evidence="2" id="KW-1185">Reference proteome</keyword>
<dbReference type="PATRIC" id="fig|1028800.3.peg.814"/>
<dbReference type="Pfam" id="PF01263">
    <property type="entry name" value="Aldose_epim"/>
    <property type="match status" value="1"/>
</dbReference>
<dbReference type="GO" id="GO:0016853">
    <property type="term" value="F:isomerase activity"/>
    <property type="evidence" value="ECO:0007669"/>
    <property type="project" value="InterPro"/>
</dbReference>
<reference evidence="2" key="1">
    <citation type="journal article" date="2014" name="BMC Genomics">
        <title>Genome sequencing of two Neorhizobium galegae strains reveals a noeT gene responsible for the unusual acetylation of the nodulation factors.</title>
        <authorList>
            <person name="Osterman J."/>
            <person name="Marsh J."/>
            <person name="Laine P.K."/>
            <person name="Zeng Z."/>
            <person name="Alatalo E."/>
            <person name="Sullivan J.T."/>
            <person name="Young J.P."/>
            <person name="Thomas-Oates J."/>
            <person name="Paulin L."/>
            <person name="Lindstrom K."/>
        </authorList>
    </citation>
    <scope>NUCLEOTIDE SEQUENCE [LARGE SCALE GENOMIC DNA]</scope>
    <source>
        <strain evidence="2">HAMBI 540</strain>
    </source>
</reference>
<dbReference type="SUPFAM" id="SSF74650">
    <property type="entry name" value="Galactose mutarotase-like"/>
    <property type="match status" value="1"/>
</dbReference>
<dbReference type="InterPro" id="IPR014718">
    <property type="entry name" value="GH-type_carb-bd"/>
</dbReference>
<protein>
    <submittedName>
        <fullName evidence="1">Putative lacX protein</fullName>
    </submittedName>
</protein>
<accession>A0A068SMK3</accession>
<dbReference type="GeneID" id="24258029"/>
<dbReference type="eggNOG" id="COG2017">
    <property type="taxonomic scope" value="Bacteria"/>
</dbReference>
<dbReference type="OrthoDB" id="9795355at2"/>
<organism evidence="1 2">
    <name type="scientific">Neorhizobium galegae bv. orientalis str. HAMBI 540</name>
    <dbReference type="NCBI Taxonomy" id="1028800"/>
    <lineage>
        <taxon>Bacteria</taxon>
        <taxon>Pseudomonadati</taxon>
        <taxon>Pseudomonadota</taxon>
        <taxon>Alphaproteobacteria</taxon>
        <taxon>Hyphomicrobiales</taxon>
        <taxon>Rhizobiaceae</taxon>
        <taxon>Rhizobium/Agrobacterium group</taxon>
        <taxon>Neorhizobium</taxon>
    </lineage>
</organism>
<dbReference type="Proteomes" id="UP000028181">
    <property type="component" value="Chromosome I"/>
</dbReference>
<evidence type="ECO:0000313" key="1">
    <source>
        <dbReference type="EMBL" id="CDN46996.1"/>
    </source>
</evidence>
<dbReference type="AlphaFoldDB" id="A0A068SMK3"/>
<proteinExistence type="predicted"/>
<dbReference type="HOGENOM" id="CLU_057834_1_0_5"/>
<dbReference type="EMBL" id="HG938353">
    <property type="protein sequence ID" value="CDN46996.1"/>
    <property type="molecule type" value="Genomic_DNA"/>
</dbReference>
<dbReference type="InterPro" id="IPR011013">
    <property type="entry name" value="Gal_mutarotase_sf_dom"/>
</dbReference>
<gene>
    <name evidence="1" type="ORF">RG540_CH08070</name>
</gene>
<name>A0A068SMK3_NEOGA</name>
<dbReference type="KEGG" id="ngg:RG540_CH08070"/>
<dbReference type="GO" id="GO:0005975">
    <property type="term" value="P:carbohydrate metabolic process"/>
    <property type="evidence" value="ECO:0007669"/>
    <property type="project" value="InterPro"/>
</dbReference>
<evidence type="ECO:0000313" key="2">
    <source>
        <dbReference type="Proteomes" id="UP000028181"/>
    </source>
</evidence>
<dbReference type="RefSeq" id="WP_038584854.1">
    <property type="nucleotide sequence ID" value="NZ_HG938353.1"/>
</dbReference>
<dbReference type="CDD" id="cd09024">
    <property type="entry name" value="Aldose_epim_lacX"/>
    <property type="match status" value="1"/>
</dbReference>
<dbReference type="Gene3D" id="2.70.98.10">
    <property type="match status" value="1"/>
</dbReference>
<dbReference type="GO" id="GO:0030246">
    <property type="term" value="F:carbohydrate binding"/>
    <property type="evidence" value="ECO:0007669"/>
    <property type="project" value="InterPro"/>
</dbReference>
<dbReference type="InterPro" id="IPR008183">
    <property type="entry name" value="Aldose_1/G6P_1-epimerase"/>
</dbReference>